<sequence length="312" mass="33952">MSALNEVFFESDGARCAADLYRPTTVDTRLPCVVMGHGGSATKRLGLPAYAEKFTKAGLAVLAFDYRNFGASGGEPRQVSKVAEQQDDYRAAVRYLRGRDDIDPHRIALWGTSLSGGHVLAVAATDPDIAAVVSQVPLIDGWHRGRMLRQRLNWDVTWRTAQFAVAAVRDVVGARLGREPYLVPVVAHSGKVAVFTEPEAGAAFEALGGEAVGWRNAHAPRMLFALPRYRKGTAEKLRMPVLMCIGDHDLQASPRFGARIASLMNNVELHRYPVGHFDVYTGTLFEAISAVETEFLHRHLIGGSSTNGARGS</sequence>
<comment type="similarity">
    <text evidence="1">Belongs to the AB hydrolase superfamily.</text>
</comment>
<proteinExistence type="inferred from homology"/>
<dbReference type="Proteomes" id="UP000193781">
    <property type="component" value="Unassembled WGS sequence"/>
</dbReference>
<evidence type="ECO:0000313" key="4">
    <source>
        <dbReference type="EMBL" id="ORW15283.1"/>
    </source>
</evidence>
<accession>A0A0F5NDL7</accession>
<keyword evidence="2" id="KW-0378">Hydrolase</keyword>
<dbReference type="AlphaFoldDB" id="A0A0F5NDL7"/>
<dbReference type="InterPro" id="IPR050261">
    <property type="entry name" value="FrsA_esterase"/>
</dbReference>
<name>A0A0F5NDL7_9MYCO</name>
<evidence type="ECO:0000256" key="1">
    <source>
        <dbReference type="ARBA" id="ARBA00008645"/>
    </source>
</evidence>
<dbReference type="Gene3D" id="3.40.50.1820">
    <property type="entry name" value="alpha/beta hydrolase"/>
    <property type="match status" value="1"/>
</dbReference>
<evidence type="ECO:0000313" key="5">
    <source>
        <dbReference type="Proteomes" id="UP000193781"/>
    </source>
</evidence>
<dbReference type="STRING" id="244292.ABW17_14955"/>
<evidence type="ECO:0000259" key="3">
    <source>
        <dbReference type="Pfam" id="PF02129"/>
    </source>
</evidence>
<dbReference type="PANTHER" id="PTHR22946">
    <property type="entry name" value="DIENELACTONE HYDROLASE DOMAIN-CONTAINING PROTEIN-RELATED"/>
    <property type="match status" value="1"/>
</dbReference>
<protein>
    <recommendedName>
        <fullName evidence="3">Xaa-Pro dipeptidyl-peptidase-like domain-containing protein</fullName>
    </recommendedName>
</protein>
<dbReference type="InterPro" id="IPR029058">
    <property type="entry name" value="AB_hydrolase_fold"/>
</dbReference>
<organism evidence="4 5">
    <name type="scientific">Mycobacterium nebraskense</name>
    <dbReference type="NCBI Taxonomy" id="244292"/>
    <lineage>
        <taxon>Bacteria</taxon>
        <taxon>Bacillati</taxon>
        <taxon>Actinomycetota</taxon>
        <taxon>Actinomycetes</taxon>
        <taxon>Mycobacteriales</taxon>
        <taxon>Mycobacteriaceae</taxon>
        <taxon>Mycobacterium</taxon>
    </lineage>
</organism>
<gene>
    <name evidence="4" type="ORF">AWC17_17770</name>
</gene>
<reference evidence="4 5" key="1">
    <citation type="submission" date="2016-01" db="EMBL/GenBank/DDBJ databases">
        <title>The new phylogeny of the genus Mycobacterium.</title>
        <authorList>
            <person name="Tarcisio F."/>
            <person name="Conor M."/>
            <person name="Antonella G."/>
            <person name="Elisabetta G."/>
            <person name="Giulia F.S."/>
            <person name="Sara T."/>
            <person name="Anna F."/>
            <person name="Clotilde B."/>
            <person name="Roberto B."/>
            <person name="Veronica D.S."/>
            <person name="Fabio R."/>
            <person name="Monica P."/>
            <person name="Olivier J."/>
            <person name="Enrico T."/>
            <person name="Nicola S."/>
        </authorList>
    </citation>
    <scope>NUCLEOTIDE SEQUENCE [LARGE SCALE GENOMIC DNA]</scope>
    <source>
        <strain evidence="4 5">DSM 44803</strain>
    </source>
</reference>
<dbReference type="GO" id="GO:0052689">
    <property type="term" value="F:carboxylic ester hydrolase activity"/>
    <property type="evidence" value="ECO:0007669"/>
    <property type="project" value="UniProtKB-ARBA"/>
</dbReference>
<feature type="domain" description="Xaa-Pro dipeptidyl-peptidase-like" evidence="3">
    <location>
        <begin position="12"/>
        <end position="151"/>
    </location>
</feature>
<dbReference type="InterPro" id="IPR000383">
    <property type="entry name" value="Xaa-Pro-like_dom"/>
</dbReference>
<dbReference type="PANTHER" id="PTHR22946:SF9">
    <property type="entry name" value="POLYKETIDE TRANSFERASE AF380"/>
    <property type="match status" value="1"/>
</dbReference>
<keyword evidence="5" id="KW-1185">Reference proteome</keyword>
<dbReference type="RefSeq" id="WP_046184212.1">
    <property type="nucleotide sequence ID" value="NZ_JACKSS010000104.1"/>
</dbReference>
<dbReference type="OrthoDB" id="5902829at2"/>
<dbReference type="EMBL" id="LQPH01000173">
    <property type="protein sequence ID" value="ORW15283.1"/>
    <property type="molecule type" value="Genomic_DNA"/>
</dbReference>
<dbReference type="ESTHER" id="9myco-a0a0f5ndl7">
    <property type="family name" value="Xaa-Pro-like_dom"/>
</dbReference>
<comment type="caution">
    <text evidence="4">The sequence shown here is derived from an EMBL/GenBank/DDBJ whole genome shotgun (WGS) entry which is preliminary data.</text>
</comment>
<dbReference type="Gene3D" id="1.10.10.800">
    <property type="match status" value="1"/>
</dbReference>
<dbReference type="Pfam" id="PF02129">
    <property type="entry name" value="Peptidase_S15"/>
    <property type="match status" value="1"/>
</dbReference>
<dbReference type="SUPFAM" id="SSF53474">
    <property type="entry name" value="alpha/beta-Hydrolases"/>
    <property type="match status" value="1"/>
</dbReference>
<evidence type="ECO:0000256" key="2">
    <source>
        <dbReference type="ARBA" id="ARBA00022801"/>
    </source>
</evidence>